<dbReference type="STRING" id="45607.A0A2T0FJ72"/>
<dbReference type="Gene3D" id="1.20.5.110">
    <property type="match status" value="1"/>
</dbReference>
<dbReference type="InterPro" id="IPR001683">
    <property type="entry name" value="PX_dom"/>
</dbReference>
<dbReference type="GO" id="GO:0000329">
    <property type="term" value="C:fungal-type vacuole membrane"/>
    <property type="evidence" value="ECO:0007669"/>
    <property type="project" value="UniProtKB-ARBA"/>
</dbReference>
<feature type="domain" description="T-SNARE coiled-coil homology" evidence="6">
    <location>
        <begin position="234"/>
        <end position="296"/>
    </location>
</feature>
<accession>A0A2T0FJ72</accession>
<dbReference type="GO" id="GO:0035091">
    <property type="term" value="F:phosphatidylinositol binding"/>
    <property type="evidence" value="ECO:0007669"/>
    <property type="project" value="InterPro"/>
</dbReference>
<evidence type="ECO:0000259" key="7">
    <source>
        <dbReference type="PROSITE" id="PS50195"/>
    </source>
</evidence>
<gene>
    <name evidence="8" type="ORF">B9G98_02673</name>
</gene>
<reference evidence="8 9" key="1">
    <citation type="submission" date="2017-04" db="EMBL/GenBank/DDBJ databases">
        <title>Genome sequencing of [Candida] sorbophila.</title>
        <authorList>
            <person name="Ahn J.O."/>
        </authorList>
    </citation>
    <scope>NUCLEOTIDE SEQUENCE [LARGE SCALE GENOMIC DNA]</scope>
    <source>
        <strain evidence="8 9">DS02</strain>
    </source>
</reference>
<dbReference type="SUPFAM" id="SSF64268">
    <property type="entry name" value="PX domain"/>
    <property type="match status" value="1"/>
</dbReference>
<feature type="compositionally biased region" description="Polar residues" evidence="5">
    <location>
        <begin position="187"/>
        <end position="206"/>
    </location>
</feature>
<dbReference type="Gene3D" id="3.30.1520.10">
    <property type="entry name" value="Phox-like domain"/>
    <property type="match status" value="1"/>
</dbReference>
<dbReference type="PROSITE" id="PS50195">
    <property type="entry name" value="PX"/>
    <property type="match status" value="1"/>
</dbReference>
<dbReference type="SMART" id="SM00312">
    <property type="entry name" value="PX"/>
    <property type="match status" value="1"/>
</dbReference>
<dbReference type="SMART" id="SM00397">
    <property type="entry name" value="t_SNARE"/>
    <property type="match status" value="1"/>
</dbReference>
<protein>
    <submittedName>
        <fullName evidence="8">Vacuolar morphogenesis protein 7</fullName>
    </submittedName>
</protein>
<dbReference type="CDD" id="cd15858">
    <property type="entry name" value="SNARE_VAM7"/>
    <property type="match status" value="1"/>
</dbReference>
<comment type="caution">
    <text evidence="8">The sequence shown here is derived from an EMBL/GenBank/DDBJ whole genome shotgun (WGS) entry which is preliminary data.</text>
</comment>
<dbReference type="AlphaFoldDB" id="A0A2T0FJ72"/>
<evidence type="ECO:0000256" key="4">
    <source>
        <dbReference type="ARBA" id="ARBA00054927"/>
    </source>
</evidence>
<dbReference type="InterPro" id="IPR000727">
    <property type="entry name" value="T_SNARE_dom"/>
</dbReference>
<organism evidence="8 9">
    <name type="scientific">Wickerhamiella sorbophila</name>
    <dbReference type="NCBI Taxonomy" id="45607"/>
    <lineage>
        <taxon>Eukaryota</taxon>
        <taxon>Fungi</taxon>
        <taxon>Dikarya</taxon>
        <taxon>Ascomycota</taxon>
        <taxon>Saccharomycotina</taxon>
        <taxon>Dipodascomycetes</taxon>
        <taxon>Dipodascales</taxon>
        <taxon>Trichomonascaceae</taxon>
        <taxon>Wickerhamiella</taxon>
    </lineage>
</organism>
<dbReference type="FunFam" id="1.20.5.110:FF:000058">
    <property type="entry name" value="VAM7p Vacuolar SNARE protein"/>
    <property type="match status" value="1"/>
</dbReference>
<feature type="region of interest" description="Disordered" evidence="5">
    <location>
        <begin position="182"/>
        <end position="215"/>
    </location>
</feature>
<evidence type="ECO:0000313" key="9">
    <source>
        <dbReference type="Proteomes" id="UP000238350"/>
    </source>
</evidence>
<dbReference type="PROSITE" id="PS50192">
    <property type="entry name" value="T_SNARE"/>
    <property type="match status" value="1"/>
</dbReference>
<dbReference type="InterPro" id="IPR036871">
    <property type="entry name" value="PX_dom_sf"/>
</dbReference>
<name>A0A2T0FJ72_9ASCO</name>
<evidence type="ECO:0000256" key="3">
    <source>
        <dbReference type="ARBA" id="ARBA00023054"/>
    </source>
</evidence>
<keyword evidence="9" id="KW-1185">Reference proteome</keyword>
<dbReference type="RefSeq" id="XP_024664998.1">
    <property type="nucleotide sequence ID" value="XM_024809230.1"/>
</dbReference>
<dbReference type="GO" id="GO:0097576">
    <property type="term" value="P:vacuole fusion"/>
    <property type="evidence" value="ECO:0007669"/>
    <property type="project" value="UniProtKB-ARBA"/>
</dbReference>
<dbReference type="OrthoDB" id="428895at2759"/>
<sequence length="297" mass="33113">MATISVPSFEKGSPTVYNVIVSVQGQTHQLQKRYSEFVLLAQEVEQETGSPVPVEAPAKAWFLNDADLEDRRRGLEAMIRALARSEECFATLAVQSFLEMSKLRRNQSSATGAADWTATIEKINESIAQAKVADAMHQHKLCLNAQTMLAGLQKLNEQSSTLGAREKVRRQQKIDELHQKITAIRSDGSNQPRTSPATSGRGSSQPADKRTGRVLGETQVTKSLDNQELLMHQKRTIQDQDAEVQLLRDAISRQRQLGLAINDEIVKQNSMLDDLDADVHRVNTKLNQAQRKTSKFL</sequence>
<evidence type="ECO:0000259" key="6">
    <source>
        <dbReference type="PROSITE" id="PS50192"/>
    </source>
</evidence>
<proteinExistence type="predicted"/>
<evidence type="ECO:0000256" key="1">
    <source>
        <dbReference type="ARBA" id="ARBA00004116"/>
    </source>
</evidence>
<dbReference type="GO" id="GO:0007034">
    <property type="term" value="P:vacuolar transport"/>
    <property type="evidence" value="ECO:0007669"/>
    <property type="project" value="UniProtKB-ARBA"/>
</dbReference>
<keyword evidence="2" id="KW-0926">Vacuole</keyword>
<dbReference type="Proteomes" id="UP000238350">
    <property type="component" value="Unassembled WGS sequence"/>
</dbReference>
<evidence type="ECO:0000256" key="2">
    <source>
        <dbReference type="ARBA" id="ARBA00022554"/>
    </source>
</evidence>
<dbReference type="GeneID" id="36516421"/>
<dbReference type="Pfam" id="PF00787">
    <property type="entry name" value="PX"/>
    <property type="match status" value="1"/>
</dbReference>
<comment type="function">
    <text evidence="4">Essential for proper morphogenesis of the vacuole. May exist as structural reinforcement on the surface of the vacuolar membrane and be required for maintenance against rupture by osmotic pressure.</text>
</comment>
<dbReference type="GO" id="GO:0016192">
    <property type="term" value="P:vesicle-mediated transport"/>
    <property type="evidence" value="ECO:0007669"/>
    <property type="project" value="UniProtKB-ARBA"/>
</dbReference>
<feature type="domain" description="PX" evidence="7">
    <location>
        <begin position="1"/>
        <end position="105"/>
    </location>
</feature>
<dbReference type="SUPFAM" id="SSF58038">
    <property type="entry name" value="SNARE fusion complex"/>
    <property type="match status" value="1"/>
</dbReference>
<keyword evidence="3" id="KW-0175">Coiled coil</keyword>
<evidence type="ECO:0000313" key="8">
    <source>
        <dbReference type="EMBL" id="PRT55053.1"/>
    </source>
</evidence>
<evidence type="ECO:0000256" key="5">
    <source>
        <dbReference type="SAM" id="MobiDB-lite"/>
    </source>
</evidence>
<comment type="subcellular location">
    <subcellularLocation>
        <location evidence="1">Vacuole</location>
    </subcellularLocation>
</comment>
<dbReference type="EMBL" id="NDIQ01000021">
    <property type="protein sequence ID" value="PRT55053.1"/>
    <property type="molecule type" value="Genomic_DNA"/>
</dbReference>